<dbReference type="GO" id="GO:0016020">
    <property type="term" value="C:membrane"/>
    <property type="evidence" value="ECO:0007669"/>
    <property type="project" value="UniProtKB-SubCell"/>
</dbReference>
<dbReference type="InterPro" id="IPR004358">
    <property type="entry name" value="Sig_transdc_His_kin-like_C"/>
</dbReference>
<dbReference type="PROSITE" id="PS50109">
    <property type="entry name" value="HIS_KIN"/>
    <property type="match status" value="1"/>
</dbReference>
<organism evidence="11 12">
    <name type="scientific">Massilia psychrophila</name>
    <dbReference type="NCBI Taxonomy" id="1603353"/>
    <lineage>
        <taxon>Bacteria</taxon>
        <taxon>Pseudomonadati</taxon>
        <taxon>Pseudomonadota</taxon>
        <taxon>Betaproteobacteria</taxon>
        <taxon>Burkholderiales</taxon>
        <taxon>Oxalobacteraceae</taxon>
        <taxon>Telluria group</taxon>
        <taxon>Massilia</taxon>
    </lineage>
</organism>
<evidence type="ECO:0000256" key="1">
    <source>
        <dbReference type="ARBA" id="ARBA00000085"/>
    </source>
</evidence>
<feature type="coiled-coil region" evidence="7">
    <location>
        <begin position="223"/>
        <end position="257"/>
    </location>
</feature>
<dbReference type="Gene3D" id="1.10.287.130">
    <property type="match status" value="1"/>
</dbReference>
<dbReference type="SUPFAM" id="SSF47384">
    <property type="entry name" value="Homodimeric domain of signal transducing histidine kinase"/>
    <property type="match status" value="1"/>
</dbReference>
<dbReference type="SMART" id="SM00304">
    <property type="entry name" value="HAMP"/>
    <property type="match status" value="1"/>
</dbReference>
<feature type="transmembrane region" description="Helical" evidence="8">
    <location>
        <begin position="165"/>
        <end position="184"/>
    </location>
</feature>
<dbReference type="GO" id="GO:0000155">
    <property type="term" value="F:phosphorelay sensor kinase activity"/>
    <property type="evidence" value="ECO:0007669"/>
    <property type="project" value="InterPro"/>
</dbReference>
<evidence type="ECO:0000256" key="8">
    <source>
        <dbReference type="SAM" id="Phobius"/>
    </source>
</evidence>
<protein>
    <recommendedName>
        <fullName evidence="3">histidine kinase</fullName>
        <ecNumber evidence="3">2.7.13.3</ecNumber>
    </recommendedName>
</protein>
<evidence type="ECO:0000256" key="7">
    <source>
        <dbReference type="SAM" id="Coils"/>
    </source>
</evidence>
<keyword evidence="8" id="KW-0812">Transmembrane</keyword>
<gene>
    <name evidence="11" type="ORF">CR103_01905</name>
</gene>
<name>A0A2G8T6V6_9BURK</name>
<evidence type="ECO:0000256" key="6">
    <source>
        <dbReference type="ARBA" id="ARBA00022777"/>
    </source>
</evidence>
<keyword evidence="12" id="KW-1185">Reference proteome</keyword>
<evidence type="ECO:0000256" key="3">
    <source>
        <dbReference type="ARBA" id="ARBA00012438"/>
    </source>
</evidence>
<dbReference type="InterPro" id="IPR003660">
    <property type="entry name" value="HAMP_dom"/>
</dbReference>
<dbReference type="Gene3D" id="6.10.340.10">
    <property type="match status" value="1"/>
</dbReference>
<sequence>MFSIQSRLKLLFVLIVTLVLAISGSYAQYSLGKELESSHQRLREGVLTRLAISLPPALWDFDKAKVDTIIEAEMLPLEVESIRVYDSAVELFASKARGADGRLVVPSGPPPPGGLPARRELVFRDAGSASTSIRPVSVGKVVVYFSRAQIDAALASELFRKLLEVLLLDIILVMALSLSLRVVFRPLRQLRDGLFELATRGTGEVEELPEDRRDELGDVIRGFNQIQRRLKSTIARIREAEDAARRSQQQSAQAMTDLRLTQESLLQAERLASLGSLVAGVAHEINTPVGIALTSASVLKDATDDMQAALAGGVLKKSVMLRYIATAAESSRLIMNNAYRAAHLIHSFKQIAVDQTSEARRPFVLMEYVEEIVTSLRPTLKTTRIALKFDGADDIVLDSYPGAFAQVITNLVLNCVEHAFDPEQPGEIRIHARLDVDVVELELSDNGKGIAPELLERIFEPFFTTRRGQGGTGLGLNIVYNLVVKQFNGTISVRSTLGHGTCFTLRLARVAPQAVPATGGAESAGAAFPERIAARPAVRQAMGDEGLPG</sequence>
<keyword evidence="5" id="KW-0808">Transferase</keyword>
<dbReference type="PRINTS" id="PR00344">
    <property type="entry name" value="BCTRLSENSOR"/>
</dbReference>
<dbReference type="SUPFAM" id="SSF55874">
    <property type="entry name" value="ATPase domain of HSP90 chaperone/DNA topoisomerase II/histidine kinase"/>
    <property type="match status" value="1"/>
</dbReference>
<feature type="domain" description="Histidine kinase" evidence="9">
    <location>
        <begin position="280"/>
        <end position="511"/>
    </location>
</feature>
<keyword evidence="8" id="KW-0472">Membrane</keyword>
<proteinExistence type="predicted"/>
<dbReference type="Gene3D" id="3.30.565.10">
    <property type="entry name" value="Histidine kinase-like ATPase, C-terminal domain"/>
    <property type="match status" value="1"/>
</dbReference>
<reference evidence="11 12" key="1">
    <citation type="submission" date="2017-10" db="EMBL/GenBank/DDBJ databases">
        <title>Massilia psychrophilum sp. nov., a novel purple-pigmented bacterium isolated from Tianshan glacier, Xinjiang Municipality, China.</title>
        <authorList>
            <person name="Wang H."/>
        </authorList>
    </citation>
    <scope>NUCLEOTIDE SEQUENCE [LARGE SCALE GENOMIC DNA]</scope>
    <source>
        <strain evidence="11 12">JCM 30813</strain>
    </source>
</reference>
<evidence type="ECO:0000256" key="5">
    <source>
        <dbReference type="ARBA" id="ARBA00022679"/>
    </source>
</evidence>
<dbReference type="InterPro" id="IPR005467">
    <property type="entry name" value="His_kinase_dom"/>
</dbReference>
<dbReference type="SMART" id="SM00387">
    <property type="entry name" value="HATPase_c"/>
    <property type="match status" value="1"/>
</dbReference>
<dbReference type="Proteomes" id="UP000228593">
    <property type="component" value="Unassembled WGS sequence"/>
</dbReference>
<dbReference type="CDD" id="cd00075">
    <property type="entry name" value="HATPase"/>
    <property type="match status" value="1"/>
</dbReference>
<dbReference type="PANTHER" id="PTHR43065:SF47">
    <property type="match status" value="1"/>
</dbReference>
<comment type="catalytic activity">
    <reaction evidence="1">
        <text>ATP + protein L-histidine = ADP + protein N-phospho-L-histidine.</text>
        <dbReference type="EC" id="2.7.13.3"/>
    </reaction>
</comment>
<keyword evidence="6 11" id="KW-0418">Kinase</keyword>
<evidence type="ECO:0000259" key="9">
    <source>
        <dbReference type="PROSITE" id="PS50109"/>
    </source>
</evidence>
<dbReference type="InterPro" id="IPR036890">
    <property type="entry name" value="HATPase_C_sf"/>
</dbReference>
<evidence type="ECO:0000313" key="12">
    <source>
        <dbReference type="Proteomes" id="UP000228593"/>
    </source>
</evidence>
<evidence type="ECO:0000259" key="10">
    <source>
        <dbReference type="PROSITE" id="PS50885"/>
    </source>
</evidence>
<keyword evidence="7" id="KW-0175">Coiled coil</keyword>
<dbReference type="RefSeq" id="WP_099914283.1">
    <property type="nucleotide sequence ID" value="NZ_BMHS01000001.1"/>
</dbReference>
<dbReference type="EMBL" id="PDOB01000001">
    <property type="protein sequence ID" value="PIL41797.1"/>
    <property type="molecule type" value="Genomic_DNA"/>
</dbReference>
<dbReference type="Pfam" id="PF02518">
    <property type="entry name" value="HATPase_c"/>
    <property type="match status" value="1"/>
</dbReference>
<accession>A0A2G8T6V6</accession>
<keyword evidence="8" id="KW-1133">Transmembrane helix</keyword>
<evidence type="ECO:0000256" key="2">
    <source>
        <dbReference type="ARBA" id="ARBA00004370"/>
    </source>
</evidence>
<dbReference type="AlphaFoldDB" id="A0A2G8T6V6"/>
<dbReference type="EC" id="2.7.13.3" evidence="3"/>
<dbReference type="PROSITE" id="PS50885">
    <property type="entry name" value="HAMP"/>
    <property type="match status" value="1"/>
</dbReference>
<comment type="caution">
    <text evidence="11">The sequence shown here is derived from an EMBL/GenBank/DDBJ whole genome shotgun (WGS) entry which is preliminary data.</text>
</comment>
<dbReference type="OrthoDB" id="9812260at2"/>
<evidence type="ECO:0000256" key="4">
    <source>
        <dbReference type="ARBA" id="ARBA00022553"/>
    </source>
</evidence>
<dbReference type="CDD" id="cd06225">
    <property type="entry name" value="HAMP"/>
    <property type="match status" value="1"/>
</dbReference>
<dbReference type="CDD" id="cd00082">
    <property type="entry name" value="HisKA"/>
    <property type="match status" value="1"/>
</dbReference>
<dbReference type="InterPro" id="IPR036097">
    <property type="entry name" value="HisK_dim/P_sf"/>
</dbReference>
<dbReference type="InterPro" id="IPR003661">
    <property type="entry name" value="HisK_dim/P_dom"/>
</dbReference>
<evidence type="ECO:0000313" key="11">
    <source>
        <dbReference type="EMBL" id="PIL41797.1"/>
    </source>
</evidence>
<feature type="domain" description="HAMP" evidence="10">
    <location>
        <begin position="181"/>
        <end position="235"/>
    </location>
</feature>
<comment type="subcellular location">
    <subcellularLocation>
        <location evidence="2">Membrane</location>
    </subcellularLocation>
</comment>
<dbReference type="PANTHER" id="PTHR43065">
    <property type="entry name" value="SENSOR HISTIDINE KINASE"/>
    <property type="match status" value="1"/>
</dbReference>
<keyword evidence="4" id="KW-0597">Phosphoprotein</keyword>
<dbReference type="InterPro" id="IPR003594">
    <property type="entry name" value="HATPase_dom"/>
</dbReference>